<dbReference type="Proteomes" id="UP000529795">
    <property type="component" value="Unassembled WGS sequence"/>
</dbReference>
<proteinExistence type="predicted"/>
<evidence type="ECO:0000313" key="4">
    <source>
        <dbReference type="Proteomes" id="UP000529795"/>
    </source>
</evidence>
<name>A0A840F3G1_9SPHN</name>
<dbReference type="InterPro" id="IPR001789">
    <property type="entry name" value="Sig_transdc_resp-reg_receiver"/>
</dbReference>
<feature type="domain" description="Response regulatory" evidence="2">
    <location>
        <begin position="9"/>
        <end position="119"/>
    </location>
</feature>
<dbReference type="RefSeq" id="WP_183983848.1">
    <property type="nucleotide sequence ID" value="NZ_JACIEV010000004.1"/>
</dbReference>
<dbReference type="GO" id="GO:0000160">
    <property type="term" value="P:phosphorelay signal transduction system"/>
    <property type="evidence" value="ECO:0007669"/>
    <property type="project" value="InterPro"/>
</dbReference>
<keyword evidence="4" id="KW-1185">Reference proteome</keyword>
<reference evidence="3 4" key="1">
    <citation type="submission" date="2020-08" db="EMBL/GenBank/DDBJ databases">
        <title>Genomic Encyclopedia of Type Strains, Phase IV (KMG-IV): sequencing the most valuable type-strain genomes for metagenomic binning, comparative biology and taxonomic classification.</title>
        <authorList>
            <person name="Goeker M."/>
        </authorList>
    </citation>
    <scope>NUCLEOTIDE SEQUENCE [LARGE SCALE GENOMIC DNA]</scope>
    <source>
        <strain evidence="3 4">YC6723</strain>
    </source>
</reference>
<dbReference type="EMBL" id="JACIEV010000004">
    <property type="protein sequence ID" value="MBB4153873.1"/>
    <property type="molecule type" value="Genomic_DNA"/>
</dbReference>
<protein>
    <submittedName>
        <fullName evidence="3">CheY-like chemotaxis protein</fullName>
    </submittedName>
</protein>
<dbReference type="SUPFAM" id="SSF52172">
    <property type="entry name" value="CheY-like"/>
    <property type="match status" value="1"/>
</dbReference>
<gene>
    <name evidence="3" type="ORF">GGQ80_001779</name>
</gene>
<sequence length="125" mass="13087">MAQPLAGKTILVAEDDYFQAADLKRALIEAGATVVGPVADVDGAMALVAAGRLDAAVLDVNLSSTLSYPLADRLAADAIPYVFLTGYDVWALPEAYRSVPRLSKPCLMDSVVVMVGRLMTGAEAC</sequence>
<accession>A0A840F3G1</accession>
<dbReference type="PROSITE" id="PS50110">
    <property type="entry name" value="RESPONSE_REGULATORY"/>
    <property type="match status" value="1"/>
</dbReference>
<keyword evidence="1" id="KW-0597">Phosphoprotein</keyword>
<feature type="modified residue" description="4-aspartylphosphate" evidence="1">
    <location>
        <position position="59"/>
    </location>
</feature>
<organism evidence="3 4">
    <name type="scientific">Sphingomonas jinjuensis</name>
    <dbReference type="NCBI Taxonomy" id="535907"/>
    <lineage>
        <taxon>Bacteria</taxon>
        <taxon>Pseudomonadati</taxon>
        <taxon>Pseudomonadota</taxon>
        <taxon>Alphaproteobacteria</taxon>
        <taxon>Sphingomonadales</taxon>
        <taxon>Sphingomonadaceae</taxon>
        <taxon>Sphingomonas</taxon>
    </lineage>
</organism>
<evidence type="ECO:0000313" key="3">
    <source>
        <dbReference type="EMBL" id="MBB4153873.1"/>
    </source>
</evidence>
<evidence type="ECO:0000259" key="2">
    <source>
        <dbReference type="PROSITE" id="PS50110"/>
    </source>
</evidence>
<dbReference type="SMART" id="SM00448">
    <property type="entry name" value="REC"/>
    <property type="match status" value="1"/>
</dbReference>
<dbReference type="Gene3D" id="3.40.50.2300">
    <property type="match status" value="1"/>
</dbReference>
<dbReference type="InterPro" id="IPR011006">
    <property type="entry name" value="CheY-like_superfamily"/>
</dbReference>
<evidence type="ECO:0000256" key="1">
    <source>
        <dbReference type="PROSITE-ProRule" id="PRU00169"/>
    </source>
</evidence>
<dbReference type="AlphaFoldDB" id="A0A840F3G1"/>
<comment type="caution">
    <text evidence="3">The sequence shown here is derived from an EMBL/GenBank/DDBJ whole genome shotgun (WGS) entry which is preliminary data.</text>
</comment>